<feature type="non-terminal residue" evidence="1">
    <location>
        <position position="25"/>
    </location>
</feature>
<proteinExistence type="predicted"/>
<accession>A0A6S6U0E7</accession>
<sequence>MTQKILLTGADGQLGYELQRSKPDH</sequence>
<reference evidence="1" key="1">
    <citation type="submission" date="2020-01" db="EMBL/GenBank/DDBJ databases">
        <authorList>
            <person name="Meier V. D."/>
            <person name="Meier V D."/>
        </authorList>
    </citation>
    <scope>NUCLEOTIDE SEQUENCE</scope>
    <source>
        <strain evidence="1">HLG_WM_MAG_07</strain>
    </source>
</reference>
<protein>
    <submittedName>
        <fullName evidence="1">Uncharacterized protein</fullName>
    </submittedName>
</protein>
<dbReference type="EMBL" id="CACVAY010000103">
    <property type="protein sequence ID" value="CAA6820926.1"/>
    <property type="molecule type" value="Genomic_DNA"/>
</dbReference>
<gene>
    <name evidence="1" type="ORF">HELGO_WM5997</name>
</gene>
<name>A0A6S6U0E7_9GAMM</name>
<dbReference type="AlphaFoldDB" id="A0A6S6U0E7"/>
<evidence type="ECO:0000313" key="1">
    <source>
        <dbReference type="EMBL" id="CAA6820926.1"/>
    </source>
</evidence>
<organism evidence="1">
    <name type="scientific">uncultured Thiotrichaceae bacterium</name>
    <dbReference type="NCBI Taxonomy" id="298394"/>
    <lineage>
        <taxon>Bacteria</taxon>
        <taxon>Pseudomonadati</taxon>
        <taxon>Pseudomonadota</taxon>
        <taxon>Gammaproteobacteria</taxon>
        <taxon>Thiotrichales</taxon>
        <taxon>Thiotrichaceae</taxon>
        <taxon>environmental samples</taxon>
    </lineage>
</organism>